<organism evidence="1 2">
    <name type="scientific">Hibiscus sabdariffa</name>
    <name type="common">roselle</name>
    <dbReference type="NCBI Taxonomy" id="183260"/>
    <lineage>
        <taxon>Eukaryota</taxon>
        <taxon>Viridiplantae</taxon>
        <taxon>Streptophyta</taxon>
        <taxon>Embryophyta</taxon>
        <taxon>Tracheophyta</taxon>
        <taxon>Spermatophyta</taxon>
        <taxon>Magnoliopsida</taxon>
        <taxon>eudicotyledons</taxon>
        <taxon>Gunneridae</taxon>
        <taxon>Pentapetalae</taxon>
        <taxon>rosids</taxon>
        <taxon>malvids</taxon>
        <taxon>Malvales</taxon>
        <taxon>Malvaceae</taxon>
        <taxon>Malvoideae</taxon>
        <taxon>Hibiscus</taxon>
    </lineage>
</organism>
<keyword evidence="2" id="KW-1185">Reference proteome</keyword>
<gene>
    <name evidence="1" type="ORF">V6N11_001155</name>
</gene>
<evidence type="ECO:0000313" key="1">
    <source>
        <dbReference type="EMBL" id="KAK9018176.1"/>
    </source>
</evidence>
<accession>A0ABR2RYW6</accession>
<name>A0ABR2RYW6_9ROSI</name>
<proteinExistence type="predicted"/>
<evidence type="ECO:0000313" key="2">
    <source>
        <dbReference type="Proteomes" id="UP001396334"/>
    </source>
</evidence>
<dbReference type="EMBL" id="JBBPBN010000019">
    <property type="protein sequence ID" value="KAK9018176.1"/>
    <property type="molecule type" value="Genomic_DNA"/>
</dbReference>
<dbReference type="Proteomes" id="UP001396334">
    <property type="component" value="Unassembled WGS sequence"/>
</dbReference>
<reference evidence="1 2" key="1">
    <citation type="journal article" date="2024" name="G3 (Bethesda)">
        <title>Genome assembly of Hibiscus sabdariffa L. provides insights into metabolisms of medicinal natural products.</title>
        <authorList>
            <person name="Kim T."/>
        </authorList>
    </citation>
    <scope>NUCLEOTIDE SEQUENCE [LARGE SCALE GENOMIC DNA]</scope>
    <source>
        <strain evidence="1">TK-2024</strain>
        <tissue evidence="1">Old leaves</tissue>
    </source>
</reference>
<protein>
    <submittedName>
        <fullName evidence="1">Uncharacterized protein</fullName>
    </submittedName>
</protein>
<sequence>MVLNLWVLGDRVLSWFLDMLQDYDALGSGWSGIVNGILFAAIGIPLAISQGIVVVEVAVGLSMGVEHVVLIMEEAMVMVGEEGGYGMENRGVEYN</sequence>
<comment type="caution">
    <text evidence="1">The sequence shown here is derived from an EMBL/GenBank/DDBJ whole genome shotgun (WGS) entry which is preliminary data.</text>
</comment>